<protein>
    <submittedName>
        <fullName evidence="1">Uncharacterized protein</fullName>
    </submittedName>
</protein>
<dbReference type="AlphaFoldDB" id="A0A6J8BLP2"/>
<sequence>MFQYSRLHVETKFAFKLWACNVNNACDVCSKFEPTKRNLDYICAYIQNGQFYNGECTTLEKIICEIDAIDNSQTTASTQMSTQTESTSAEILTTTYTSAFDTHPTILSKATTPYDVNTVSSTGSTGHKRITSDTFTTEKMSVVQSDNATILPCTFLGPVISALAMDCIIQCTSDRSENVNSTDDTSLNSPYKVDFKSLSSYRRSHQSAHDPRMSSMYIGCEITCTGSDWMLDGAKCLKIISGSPDDGQAQCSNEDSSAALMLAPTSTAATDVAAKL</sequence>
<reference evidence="1 2" key="1">
    <citation type="submission" date="2020-06" db="EMBL/GenBank/DDBJ databases">
        <authorList>
            <person name="Li R."/>
            <person name="Bekaert M."/>
        </authorList>
    </citation>
    <scope>NUCLEOTIDE SEQUENCE [LARGE SCALE GENOMIC DNA]</scope>
    <source>
        <strain evidence="2">wild</strain>
    </source>
</reference>
<dbReference type="EMBL" id="CACVKT020003603">
    <property type="protein sequence ID" value="CAC5384693.1"/>
    <property type="molecule type" value="Genomic_DNA"/>
</dbReference>
<gene>
    <name evidence="1" type="ORF">MCOR_20307</name>
</gene>
<dbReference type="OrthoDB" id="5595427at2759"/>
<name>A0A6J8BLP2_MYTCO</name>
<proteinExistence type="predicted"/>
<dbReference type="Proteomes" id="UP000507470">
    <property type="component" value="Unassembled WGS sequence"/>
</dbReference>
<accession>A0A6J8BLP2</accession>
<evidence type="ECO:0000313" key="2">
    <source>
        <dbReference type="Proteomes" id="UP000507470"/>
    </source>
</evidence>
<evidence type="ECO:0000313" key="1">
    <source>
        <dbReference type="EMBL" id="CAC5384693.1"/>
    </source>
</evidence>
<keyword evidence="2" id="KW-1185">Reference proteome</keyword>
<organism evidence="1 2">
    <name type="scientific">Mytilus coruscus</name>
    <name type="common">Sea mussel</name>
    <dbReference type="NCBI Taxonomy" id="42192"/>
    <lineage>
        <taxon>Eukaryota</taxon>
        <taxon>Metazoa</taxon>
        <taxon>Spiralia</taxon>
        <taxon>Lophotrochozoa</taxon>
        <taxon>Mollusca</taxon>
        <taxon>Bivalvia</taxon>
        <taxon>Autobranchia</taxon>
        <taxon>Pteriomorphia</taxon>
        <taxon>Mytilida</taxon>
        <taxon>Mytiloidea</taxon>
        <taxon>Mytilidae</taxon>
        <taxon>Mytilinae</taxon>
        <taxon>Mytilus</taxon>
    </lineage>
</organism>